<dbReference type="GO" id="GO:0046872">
    <property type="term" value="F:metal ion binding"/>
    <property type="evidence" value="ECO:0007669"/>
    <property type="project" value="UniProtKB-KW"/>
</dbReference>
<dbReference type="InterPro" id="IPR006913">
    <property type="entry name" value="CENP-V/GFA"/>
</dbReference>
<evidence type="ECO:0000256" key="5">
    <source>
        <dbReference type="SAM" id="MobiDB-lite"/>
    </source>
</evidence>
<evidence type="ECO:0000259" key="6">
    <source>
        <dbReference type="PROSITE" id="PS51891"/>
    </source>
</evidence>
<evidence type="ECO:0000313" key="8">
    <source>
        <dbReference type="Proteomes" id="UP000094065"/>
    </source>
</evidence>
<name>A0A1E3I742_9TREE</name>
<evidence type="ECO:0000256" key="2">
    <source>
        <dbReference type="ARBA" id="ARBA00022723"/>
    </source>
</evidence>
<evidence type="ECO:0000256" key="1">
    <source>
        <dbReference type="ARBA" id="ARBA00005495"/>
    </source>
</evidence>
<keyword evidence="2" id="KW-0479">Metal-binding</keyword>
<dbReference type="OrthoDB" id="9970124at2759"/>
<comment type="caution">
    <text evidence="7">The sequence shown here is derived from an EMBL/GenBank/DDBJ whole genome shotgun (WGS) entry which is preliminary data.</text>
</comment>
<keyword evidence="4" id="KW-0456">Lyase</keyword>
<dbReference type="PANTHER" id="PTHR33337:SF40">
    <property type="entry name" value="CENP-V_GFA DOMAIN-CONTAINING PROTEIN-RELATED"/>
    <property type="match status" value="1"/>
</dbReference>
<dbReference type="EMBL" id="AWGJ01000001">
    <property type="protein sequence ID" value="ODN84387.1"/>
    <property type="molecule type" value="Genomic_DNA"/>
</dbReference>
<dbReference type="GO" id="GO:0016846">
    <property type="term" value="F:carbon-sulfur lyase activity"/>
    <property type="evidence" value="ECO:0007669"/>
    <property type="project" value="InterPro"/>
</dbReference>
<dbReference type="STRING" id="1295533.A0A1E3I742"/>
<evidence type="ECO:0000256" key="3">
    <source>
        <dbReference type="ARBA" id="ARBA00022833"/>
    </source>
</evidence>
<dbReference type="Pfam" id="PF04828">
    <property type="entry name" value="GFA"/>
    <property type="match status" value="1"/>
</dbReference>
<gene>
    <name evidence="7" type="ORF">L202_00347</name>
</gene>
<keyword evidence="8" id="KW-1185">Reference proteome</keyword>
<evidence type="ECO:0000313" key="7">
    <source>
        <dbReference type="EMBL" id="ODN84387.1"/>
    </source>
</evidence>
<dbReference type="InterPro" id="IPR011057">
    <property type="entry name" value="Mss4-like_sf"/>
</dbReference>
<dbReference type="SUPFAM" id="SSF51316">
    <property type="entry name" value="Mss4-like"/>
    <property type="match status" value="1"/>
</dbReference>
<dbReference type="PROSITE" id="PS51891">
    <property type="entry name" value="CENP_V_GFA"/>
    <property type="match status" value="1"/>
</dbReference>
<sequence>MSQETPSWAKEVPFRYGESREGWTTKWRQSCFCKKTAFVYDRDPLQVKVCHCTGCQKLHGAPFQQAAIFPKDAVRLDTSPDHVRFLSASADFHALSSSPTPTPRKISCGSCGTPFMDEGRNMVLAFPPTFEFARGKGENGVPKVFRPGCHIFYGQRVMDCPDGLVKWRAHKDESEKMGDTQGEEEHPKEEEVGAQGKEEQNEDREAKRPRIS</sequence>
<feature type="domain" description="CENP-V/GFA" evidence="6">
    <location>
        <begin position="20"/>
        <end position="168"/>
    </location>
</feature>
<dbReference type="Gene3D" id="3.90.1590.10">
    <property type="entry name" value="glutathione-dependent formaldehyde- activating enzyme (gfa)"/>
    <property type="match status" value="1"/>
</dbReference>
<protein>
    <recommendedName>
        <fullName evidence="6">CENP-V/GFA domain-containing protein</fullName>
    </recommendedName>
</protein>
<dbReference type="AlphaFoldDB" id="A0A1E3I742"/>
<keyword evidence="3" id="KW-0862">Zinc</keyword>
<organism evidence="7 8">
    <name type="scientific">Cryptococcus amylolentus CBS 6039</name>
    <dbReference type="NCBI Taxonomy" id="1295533"/>
    <lineage>
        <taxon>Eukaryota</taxon>
        <taxon>Fungi</taxon>
        <taxon>Dikarya</taxon>
        <taxon>Basidiomycota</taxon>
        <taxon>Agaricomycotina</taxon>
        <taxon>Tremellomycetes</taxon>
        <taxon>Tremellales</taxon>
        <taxon>Cryptococcaceae</taxon>
        <taxon>Cryptococcus</taxon>
    </lineage>
</organism>
<evidence type="ECO:0000256" key="4">
    <source>
        <dbReference type="ARBA" id="ARBA00023239"/>
    </source>
</evidence>
<dbReference type="RefSeq" id="XP_018998190.1">
    <property type="nucleotide sequence ID" value="XM_019133485.1"/>
</dbReference>
<proteinExistence type="inferred from homology"/>
<dbReference type="GeneID" id="30151656"/>
<comment type="similarity">
    <text evidence="1">Belongs to the Gfa family.</text>
</comment>
<dbReference type="Proteomes" id="UP000094065">
    <property type="component" value="Unassembled WGS sequence"/>
</dbReference>
<dbReference type="PANTHER" id="PTHR33337">
    <property type="entry name" value="GFA DOMAIN-CONTAINING PROTEIN"/>
    <property type="match status" value="1"/>
</dbReference>
<reference evidence="7 8" key="1">
    <citation type="submission" date="2016-06" db="EMBL/GenBank/DDBJ databases">
        <title>Evolution of pathogenesis and genome organization in the Tremellales.</title>
        <authorList>
            <person name="Cuomo C."/>
            <person name="Litvintseva A."/>
            <person name="Heitman J."/>
            <person name="Chen Y."/>
            <person name="Sun S."/>
            <person name="Springer D."/>
            <person name="Dromer F."/>
            <person name="Young S."/>
            <person name="Zeng Q."/>
            <person name="Chapman S."/>
            <person name="Gujja S."/>
            <person name="Saif S."/>
            <person name="Birren B."/>
        </authorList>
    </citation>
    <scope>NUCLEOTIDE SEQUENCE [LARGE SCALE GENOMIC DNA]</scope>
    <source>
        <strain evidence="7 8">CBS 6039</strain>
    </source>
</reference>
<feature type="region of interest" description="Disordered" evidence="5">
    <location>
        <begin position="171"/>
        <end position="212"/>
    </location>
</feature>
<accession>A0A1E3I742</accession>